<dbReference type="SUPFAM" id="SSF82171">
    <property type="entry name" value="DPP6 N-terminal domain-like"/>
    <property type="match status" value="1"/>
</dbReference>
<feature type="domain" description="PEGA" evidence="2">
    <location>
        <begin position="44"/>
        <end position="111"/>
    </location>
</feature>
<dbReference type="EMBL" id="MHPU01000018">
    <property type="protein sequence ID" value="OGZ88638.1"/>
    <property type="molecule type" value="Genomic_DNA"/>
</dbReference>
<dbReference type="Proteomes" id="UP000178935">
    <property type="component" value="Unassembled WGS sequence"/>
</dbReference>
<organism evidence="3 4">
    <name type="scientific">Candidatus Staskawiczbacteria bacterium RIFOXYD1_FULL_32_13</name>
    <dbReference type="NCBI Taxonomy" id="1802234"/>
    <lineage>
        <taxon>Bacteria</taxon>
        <taxon>Candidatus Staskawicziibacteriota</taxon>
    </lineage>
</organism>
<sequence length="468" mass="54651">MTKRTRLIILLICFVLFFTITPWIVLYSLGYKIDFKNGCIIATGGIYIRTEPSGTEVTIDSKIDKKTSFFSNSVFVQNLTPELHNIIIKKPEYFNYYKNIIVKENEVTKIENITLFKNSISFNKIMGNIDYSKTSIDDKYIFAVITNNKISTLSILDLSNLQLKNETIWPIKNGEILEAKWSDDSSKILLITKNNYYIFEPFLEKQKIILLPFSNTFKEVMFNPQNSNEIFAIRNNNLEYLNLLNLIKTPTIASKIIIKEILTYKIENNNIIYLAFDGNLNKSDISGKNTEIITSFPILTDKNSSHKIFVNNFGIFILKNKDLLLLNSRTKAFDFFLADVNELKLSPDNQNIFFITNDNEVLLNHSNYEYIQGQPQITQKILLNKFYEKISDCFWINNNYLILKADDKIKISEIDNRQNINIIDLPNKFMFEGKLYPIENFQMYFNSQNKQIYILTNKNLIYSDRLLP</sequence>
<name>A0A1G2JQW1_9BACT</name>
<dbReference type="Pfam" id="PF08308">
    <property type="entry name" value="PEGA"/>
    <property type="match status" value="1"/>
</dbReference>
<keyword evidence="1" id="KW-0472">Membrane</keyword>
<protein>
    <recommendedName>
        <fullName evidence="2">PEGA domain-containing protein</fullName>
    </recommendedName>
</protein>
<proteinExistence type="predicted"/>
<keyword evidence="1" id="KW-1133">Transmembrane helix</keyword>
<evidence type="ECO:0000256" key="1">
    <source>
        <dbReference type="SAM" id="Phobius"/>
    </source>
</evidence>
<feature type="transmembrane region" description="Helical" evidence="1">
    <location>
        <begin position="7"/>
        <end position="29"/>
    </location>
</feature>
<dbReference type="AlphaFoldDB" id="A0A1G2JQW1"/>
<keyword evidence="1" id="KW-0812">Transmembrane</keyword>
<evidence type="ECO:0000313" key="4">
    <source>
        <dbReference type="Proteomes" id="UP000178935"/>
    </source>
</evidence>
<comment type="caution">
    <text evidence="3">The sequence shown here is derived from an EMBL/GenBank/DDBJ whole genome shotgun (WGS) entry which is preliminary data.</text>
</comment>
<gene>
    <name evidence="3" type="ORF">A2561_02215</name>
</gene>
<accession>A0A1G2JQW1</accession>
<evidence type="ECO:0000259" key="2">
    <source>
        <dbReference type="Pfam" id="PF08308"/>
    </source>
</evidence>
<evidence type="ECO:0000313" key="3">
    <source>
        <dbReference type="EMBL" id="OGZ88638.1"/>
    </source>
</evidence>
<dbReference type="InterPro" id="IPR013229">
    <property type="entry name" value="PEGA"/>
</dbReference>
<reference evidence="3 4" key="1">
    <citation type="journal article" date="2016" name="Nat. Commun.">
        <title>Thousands of microbial genomes shed light on interconnected biogeochemical processes in an aquifer system.</title>
        <authorList>
            <person name="Anantharaman K."/>
            <person name="Brown C.T."/>
            <person name="Hug L.A."/>
            <person name="Sharon I."/>
            <person name="Castelle C.J."/>
            <person name="Probst A.J."/>
            <person name="Thomas B.C."/>
            <person name="Singh A."/>
            <person name="Wilkins M.J."/>
            <person name="Karaoz U."/>
            <person name="Brodie E.L."/>
            <person name="Williams K.H."/>
            <person name="Hubbard S.S."/>
            <person name="Banfield J.F."/>
        </authorList>
    </citation>
    <scope>NUCLEOTIDE SEQUENCE [LARGE SCALE GENOMIC DNA]</scope>
</reference>